<dbReference type="GO" id="GO:0032527">
    <property type="term" value="P:protein exit from endoplasmic reticulum"/>
    <property type="evidence" value="ECO:0007669"/>
    <property type="project" value="TreeGrafter"/>
</dbReference>
<dbReference type="SUPFAM" id="SSF50978">
    <property type="entry name" value="WD40 repeat-like"/>
    <property type="match status" value="1"/>
</dbReference>
<dbReference type="GO" id="GO:0032008">
    <property type="term" value="P:positive regulation of TOR signaling"/>
    <property type="evidence" value="ECO:0007669"/>
    <property type="project" value="TreeGrafter"/>
</dbReference>
<dbReference type="PROSITE" id="PS50082">
    <property type="entry name" value="WD_REPEATS_2"/>
    <property type="match status" value="1"/>
</dbReference>
<dbReference type="WBParaSite" id="SBAD_0000812101-mRNA-1">
    <property type="protein sequence ID" value="SBAD_0000812101-mRNA-1"/>
    <property type="gene ID" value="SBAD_0000812101"/>
</dbReference>
<evidence type="ECO:0000313" key="16">
    <source>
        <dbReference type="Proteomes" id="UP000270296"/>
    </source>
</evidence>
<dbReference type="GO" id="GO:0031080">
    <property type="term" value="C:nuclear pore outer ring"/>
    <property type="evidence" value="ECO:0007669"/>
    <property type="project" value="TreeGrafter"/>
</dbReference>
<proteinExistence type="inferred from homology"/>
<comment type="subcellular location">
    <subcellularLocation>
        <location evidence="1">Lysosome</location>
    </subcellularLocation>
    <subcellularLocation>
        <location evidence="2">Nucleus</location>
        <location evidence="2">Nuclear pore complex</location>
    </subcellularLocation>
</comment>
<dbReference type="GO" id="GO:0051028">
    <property type="term" value="P:mRNA transport"/>
    <property type="evidence" value="ECO:0007669"/>
    <property type="project" value="UniProtKB-KW"/>
</dbReference>
<gene>
    <name evidence="15" type="ORF">SBAD_LOCUS7828</name>
</gene>
<evidence type="ECO:0000256" key="9">
    <source>
        <dbReference type="ARBA" id="ARBA00022927"/>
    </source>
</evidence>
<keyword evidence="6 14" id="KW-0853">WD repeat</keyword>
<evidence type="ECO:0000256" key="6">
    <source>
        <dbReference type="ARBA" id="ARBA00022574"/>
    </source>
</evidence>
<dbReference type="OrthoDB" id="364224at2759"/>
<evidence type="ECO:0000256" key="11">
    <source>
        <dbReference type="ARBA" id="ARBA00023132"/>
    </source>
</evidence>
<keyword evidence="5" id="KW-0813">Transport</keyword>
<dbReference type="Proteomes" id="UP000270296">
    <property type="component" value="Unassembled WGS sequence"/>
</dbReference>
<comment type="similarity">
    <text evidence="3">Belongs to the WD repeat SEC13 family.</text>
</comment>
<evidence type="ECO:0000256" key="1">
    <source>
        <dbReference type="ARBA" id="ARBA00004371"/>
    </source>
</evidence>
<evidence type="ECO:0000256" key="14">
    <source>
        <dbReference type="PROSITE-ProRule" id="PRU00221"/>
    </source>
</evidence>
<evidence type="ECO:0000256" key="7">
    <source>
        <dbReference type="ARBA" id="ARBA00022737"/>
    </source>
</evidence>
<evidence type="ECO:0000313" key="17">
    <source>
        <dbReference type="WBParaSite" id="SBAD_0000812101-mRNA-1"/>
    </source>
</evidence>
<dbReference type="InterPro" id="IPR015943">
    <property type="entry name" value="WD40/YVTN_repeat-like_dom_sf"/>
</dbReference>
<dbReference type="InterPro" id="IPR036322">
    <property type="entry name" value="WD40_repeat_dom_sf"/>
</dbReference>
<keyword evidence="10" id="KW-0811">Translocation</keyword>
<dbReference type="GO" id="GO:0005198">
    <property type="term" value="F:structural molecule activity"/>
    <property type="evidence" value="ECO:0007669"/>
    <property type="project" value="InterPro"/>
</dbReference>
<evidence type="ECO:0000256" key="12">
    <source>
        <dbReference type="ARBA" id="ARBA00023228"/>
    </source>
</evidence>
<dbReference type="EMBL" id="UZAM01010979">
    <property type="protein sequence ID" value="VDP14433.1"/>
    <property type="molecule type" value="Genomic_DNA"/>
</dbReference>
<keyword evidence="12" id="KW-0458">Lysosome</keyword>
<dbReference type="GO" id="GO:0090114">
    <property type="term" value="P:COPII-coated vesicle budding"/>
    <property type="evidence" value="ECO:0007669"/>
    <property type="project" value="TreeGrafter"/>
</dbReference>
<evidence type="ECO:0000256" key="8">
    <source>
        <dbReference type="ARBA" id="ARBA00022816"/>
    </source>
</evidence>
<organism evidence="17">
    <name type="scientific">Soboliphyme baturini</name>
    <dbReference type="NCBI Taxonomy" id="241478"/>
    <lineage>
        <taxon>Eukaryota</taxon>
        <taxon>Metazoa</taxon>
        <taxon>Ecdysozoa</taxon>
        <taxon>Nematoda</taxon>
        <taxon>Enoplea</taxon>
        <taxon>Dorylaimia</taxon>
        <taxon>Dioctophymatida</taxon>
        <taxon>Dioctophymatoidea</taxon>
        <taxon>Soboliphymatidae</taxon>
        <taxon>Soboliphyme</taxon>
    </lineage>
</organism>
<evidence type="ECO:0000256" key="5">
    <source>
        <dbReference type="ARBA" id="ARBA00022448"/>
    </source>
</evidence>
<reference evidence="15 16" key="2">
    <citation type="submission" date="2018-11" db="EMBL/GenBank/DDBJ databases">
        <authorList>
            <consortium name="Pathogen Informatics"/>
        </authorList>
    </citation>
    <scope>NUCLEOTIDE SEQUENCE [LARGE SCALE GENOMIC DNA]</scope>
</reference>
<protein>
    <recommendedName>
        <fullName evidence="4">Protein SEC13 homolog</fullName>
    </recommendedName>
</protein>
<feature type="repeat" description="WD" evidence="14">
    <location>
        <begin position="34"/>
        <end position="68"/>
    </location>
</feature>
<dbReference type="GO" id="GO:0005764">
    <property type="term" value="C:lysosome"/>
    <property type="evidence" value="ECO:0007669"/>
    <property type="project" value="UniProtKB-SubCell"/>
</dbReference>
<keyword evidence="13" id="KW-0539">Nucleus</keyword>
<evidence type="ECO:0000256" key="13">
    <source>
        <dbReference type="ARBA" id="ARBA00023242"/>
    </source>
</evidence>
<dbReference type="PANTHER" id="PTHR11024:SF2">
    <property type="entry name" value="PROTEIN SEC13 HOMOLOG"/>
    <property type="match status" value="1"/>
</dbReference>
<dbReference type="Pfam" id="PF00400">
    <property type="entry name" value="WD40"/>
    <property type="match status" value="5"/>
</dbReference>
<keyword evidence="11" id="KW-0906">Nuclear pore complex</keyword>
<dbReference type="InterPro" id="IPR037363">
    <property type="entry name" value="Sec13/Seh1_fam"/>
</dbReference>
<keyword evidence="9" id="KW-0653">Protein transport</keyword>
<keyword evidence="7" id="KW-0677">Repeat</keyword>
<evidence type="ECO:0000313" key="15">
    <source>
        <dbReference type="EMBL" id="VDP14433.1"/>
    </source>
</evidence>
<name>A0A183IW31_9BILA</name>
<dbReference type="InterPro" id="IPR001680">
    <property type="entry name" value="WD40_rpt"/>
</dbReference>
<reference evidence="17" key="1">
    <citation type="submission" date="2016-06" db="UniProtKB">
        <authorList>
            <consortium name="WormBaseParasite"/>
        </authorList>
    </citation>
    <scope>IDENTIFICATION</scope>
</reference>
<evidence type="ECO:0000256" key="4">
    <source>
        <dbReference type="ARBA" id="ARBA00019195"/>
    </source>
</evidence>
<dbReference type="GO" id="GO:0030127">
    <property type="term" value="C:COPII vesicle coat"/>
    <property type="evidence" value="ECO:0007669"/>
    <property type="project" value="TreeGrafter"/>
</dbReference>
<dbReference type="SMART" id="SM00320">
    <property type="entry name" value="WD40"/>
    <property type="match status" value="4"/>
</dbReference>
<evidence type="ECO:0000256" key="2">
    <source>
        <dbReference type="ARBA" id="ARBA00004567"/>
    </source>
</evidence>
<dbReference type="Gene3D" id="2.130.10.10">
    <property type="entry name" value="YVTN repeat-like/Quinoprotein amine dehydrogenase"/>
    <property type="match status" value="1"/>
</dbReference>
<keyword evidence="8" id="KW-0509">mRNA transport</keyword>
<dbReference type="GO" id="GO:0006606">
    <property type="term" value="P:protein import into nucleus"/>
    <property type="evidence" value="ECO:0007669"/>
    <property type="project" value="TreeGrafter"/>
</dbReference>
<sequence length="211" mass="23345">MDYYGTKLATCSSDKTIKIFELQTNGQQIPIAELVGHEGPVWQLSWSHPKFGSLLASCSYDRKVIIWKEVSGKWTNIKEINCHDASVNSVSWAPPEYGIILACASSDGSLSIISSTNDETWEPKKIINAHSSGCNAVSWCPPYSLESSSAGLCTKRLISGGCDNLLKIWKENNNKDWEQELQLEGHTDWIRDVAWTQSFGLLGNTIASCSQ</sequence>
<evidence type="ECO:0000256" key="3">
    <source>
        <dbReference type="ARBA" id="ARBA00010102"/>
    </source>
</evidence>
<dbReference type="PANTHER" id="PTHR11024">
    <property type="entry name" value="NUCLEAR PORE COMPLEX PROTEIN SEC13 / SEH1 FAMILY MEMBER"/>
    <property type="match status" value="1"/>
</dbReference>
<accession>A0A183IW31</accession>
<evidence type="ECO:0000256" key="10">
    <source>
        <dbReference type="ARBA" id="ARBA00023010"/>
    </source>
</evidence>
<keyword evidence="16" id="KW-1185">Reference proteome</keyword>
<dbReference type="AlphaFoldDB" id="A0A183IW31"/>